<dbReference type="PRINTS" id="PR00081">
    <property type="entry name" value="GDHRDH"/>
</dbReference>
<evidence type="ECO:0000313" key="6">
    <source>
        <dbReference type="EnsemblFungi" id="EJT76826"/>
    </source>
</evidence>
<sequence length="323" mass="33660">MQDPETTPAPAPASSPSPTDKYDPARLFRVPGLVAVVTGGGTGIGRTMALALAHNGARRVYVLGRRLDKLHETALLGPRRPSPSQPGDGDEPVIVPIQTDVTSKAQLAAAAARVAAEVGHVNLVLANAGATGPDLVGVLPATADGPKPTPAELQRHVFEHWTEERFGRVLEVNATAPFFTAVAFLELLDRGNKAGNTPGVPSQVVVTASVGSYVRAVLGKGGIPYNASKAAANHIFKMLGNLFLGYGIRANILNPGVFPSEISEKFVFDAKTFPSAFIPAGRFGDETDIAGATLFLCSRAGAYLNGLSLLMDGGVLTMVPSTY</sequence>
<keyword evidence="2" id="KW-0521">NADP</keyword>
<keyword evidence="3" id="KW-0560">Oxidoreductase</keyword>
<dbReference type="RefSeq" id="XP_009222826.1">
    <property type="nucleotide sequence ID" value="XM_009224562.1"/>
</dbReference>
<evidence type="ECO:0008006" key="8">
    <source>
        <dbReference type="Google" id="ProtNLM"/>
    </source>
</evidence>
<dbReference type="PROSITE" id="PS00061">
    <property type="entry name" value="ADH_SHORT"/>
    <property type="match status" value="1"/>
</dbReference>
<dbReference type="SUPFAM" id="SSF51735">
    <property type="entry name" value="NAD(P)-binding Rossmann-fold domains"/>
    <property type="match status" value="1"/>
</dbReference>
<dbReference type="Pfam" id="PF00106">
    <property type="entry name" value="adh_short"/>
    <property type="match status" value="1"/>
</dbReference>
<dbReference type="Gene3D" id="3.40.50.720">
    <property type="entry name" value="NAD(P)-binding Rossmann-like Domain"/>
    <property type="match status" value="1"/>
</dbReference>
<evidence type="ECO:0000256" key="2">
    <source>
        <dbReference type="ARBA" id="ARBA00022857"/>
    </source>
</evidence>
<dbReference type="InterPro" id="IPR052178">
    <property type="entry name" value="Sec_Metab_Biosynth_SDR"/>
</dbReference>
<dbReference type="STRING" id="644352.J3NZP3"/>
<dbReference type="GeneID" id="20347198"/>
<comment type="similarity">
    <text evidence="1">Belongs to the short-chain dehydrogenases/reductases (SDR) family.</text>
</comment>
<dbReference type="AlphaFoldDB" id="J3NZP3"/>
<dbReference type="OrthoDB" id="5226201at2759"/>
<dbReference type="InterPro" id="IPR020904">
    <property type="entry name" value="Sc_DH/Rdtase_CS"/>
</dbReference>
<reference evidence="5" key="2">
    <citation type="submission" date="2010-07" db="EMBL/GenBank/DDBJ databases">
        <authorList>
            <consortium name="The Broad Institute Genome Sequencing Platform"/>
            <consortium name="Broad Institute Genome Sequencing Center for Infectious Disease"/>
            <person name="Ma L.-J."/>
            <person name="Dead R."/>
            <person name="Young S."/>
            <person name="Zeng Q."/>
            <person name="Koehrsen M."/>
            <person name="Alvarado L."/>
            <person name="Berlin A."/>
            <person name="Chapman S.B."/>
            <person name="Chen Z."/>
            <person name="Freedman E."/>
            <person name="Gellesch M."/>
            <person name="Goldberg J."/>
            <person name="Griggs A."/>
            <person name="Gujja S."/>
            <person name="Heilman E.R."/>
            <person name="Heiman D."/>
            <person name="Hepburn T."/>
            <person name="Howarth C."/>
            <person name="Jen D."/>
            <person name="Larson L."/>
            <person name="Mehta T."/>
            <person name="Neiman D."/>
            <person name="Pearson M."/>
            <person name="Roberts A."/>
            <person name="Saif S."/>
            <person name="Shea T."/>
            <person name="Shenoy N."/>
            <person name="Sisk P."/>
            <person name="Stolte C."/>
            <person name="Sykes S."/>
            <person name="Walk T."/>
            <person name="White J."/>
            <person name="Yandava C."/>
            <person name="Haas B."/>
            <person name="Nusbaum C."/>
            <person name="Birren B."/>
        </authorList>
    </citation>
    <scope>NUCLEOTIDE SEQUENCE</scope>
    <source>
        <strain evidence="5">R3-111a-1</strain>
    </source>
</reference>
<feature type="region of interest" description="Disordered" evidence="4">
    <location>
        <begin position="73"/>
        <end position="92"/>
    </location>
</feature>
<dbReference type="eggNOG" id="KOG0725">
    <property type="taxonomic scope" value="Eukaryota"/>
</dbReference>
<dbReference type="EMBL" id="GL385397">
    <property type="protein sequence ID" value="EJT76826.1"/>
    <property type="molecule type" value="Genomic_DNA"/>
</dbReference>
<keyword evidence="7" id="KW-1185">Reference proteome</keyword>
<organism evidence="5">
    <name type="scientific">Gaeumannomyces tritici (strain R3-111a-1)</name>
    <name type="common">Wheat and barley take-all root rot fungus</name>
    <name type="synonym">Gaeumannomyces graminis var. tritici</name>
    <dbReference type="NCBI Taxonomy" id="644352"/>
    <lineage>
        <taxon>Eukaryota</taxon>
        <taxon>Fungi</taxon>
        <taxon>Dikarya</taxon>
        <taxon>Ascomycota</taxon>
        <taxon>Pezizomycotina</taxon>
        <taxon>Sordariomycetes</taxon>
        <taxon>Sordariomycetidae</taxon>
        <taxon>Magnaporthales</taxon>
        <taxon>Magnaporthaceae</taxon>
        <taxon>Gaeumannomyces</taxon>
    </lineage>
</organism>
<dbReference type="HOGENOM" id="CLU_010194_12_1_1"/>
<dbReference type="GO" id="GO:0016491">
    <property type="term" value="F:oxidoreductase activity"/>
    <property type="evidence" value="ECO:0007669"/>
    <property type="project" value="UniProtKB-KW"/>
</dbReference>
<dbReference type="VEuPathDB" id="FungiDB:GGTG_06740"/>
<dbReference type="InterPro" id="IPR036291">
    <property type="entry name" value="NAD(P)-bd_dom_sf"/>
</dbReference>
<evidence type="ECO:0000313" key="5">
    <source>
        <dbReference type="EMBL" id="EJT76826.1"/>
    </source>
</evidence>
<dbReference type="PANTHER" id="PTHR43618">
    <property type="entry name" value="7-ALPHA-HYDROXYSTEROID DEHYDROGENASE"/>
    <property type="match status" value="1"/>
</dbReference>
<dbReference type="PANTHER" id="PTHR43618:SF18">
    <property type="entry name" value="SHORT CHAIN DEHYDROGENASE_REDUCTASE FAMILY (AFU_ORTHOLOGUE AFUA_5G12480)"/>
    <property type="match status" value="1"/>
</dbReference>
<name>J3NZP3_GAET3</name>
<reference evidence="6" key="4">
    <citation type="journal article" date="2015" name="G3 (Bethesda)">
        <title>Genome sequences of three phytopathogenic species of the Magnaporthaceae family of fungi.</title>
        <authorList>
            <person name="Okagaki L.H."/>
            <person name="Nunes C.C."/>
            <person name="Sailsbery J."/>
            <person name="Clay B."/>
            <person name="Brown D."/>
            <person name="John T."/>
            <person name="Oh Y."/>
            <person name="Young N."/>
            <person name="Fitzgerald M."/>
            <person name="Haas B.J."/>
            <person name="Zeng Q."/>
            <person name="Young S."/>
            <person name="Adiconis X."/>
            <person name="Fan L."/>
            <person name="Levin J.Z."/>
            <person name="Mitchell T.K."/>
            <person name="Okubara P.A."/>
            <person name="Farman M.L."/>
            <person name="Kohn L.M."/>
            <person name="Birren B."/>
            <person name="Ma L.-J."/>
            <person name="Dean R.A."/>
        </authorList>
    </citation>
    <scope>NUCLEOTIDE SEQUENCE</scope>
    <source>
        <strain evidence="6">R3-111a-1</strain>
    </source>
</reference>
<proteinExistence type="inferred from homology"/>
<reference evidence="6" key="5">
    <citation type="submission" date="2018-04" db="UniProtKB">
        <authorList>
            <consortium name="EnsemblFungi"/>
        </authorList>
    </citation>
    <scope>IDENTIFICATION</scope>
    <source>
        <strain evidence="6">R3-111a-1</strain>
    </source>
</reference>
<protein>
    <recommendedName>
        <fullName evidence="8">Short chain dehydrogenase/reductase</fullName>
    </recommendedName>
</protein>
<dbReference type="EnsemblFungi" id="EJT76826">
    <property type="protein sequence ID" value="EJT76826"/>
    <property type="gene ID" value="GGTG_06740"/>
</dbReference>
<dbReference type="InterPro" id="IPR002347">
    <property type="entry name" value="SDR_fam"/>
</dbReference>
<feature type="region of interest" description="Disordered" evidence="4">
    <location>
        <begin position="1"/>
        <end position="24"/>
    </location>
</feature>
<evidence type="ECO:0000256" key="3">
    <source>
        <dbReference type="ARBA" id="ARBA00023002"/>
    </source>
</evidence>
<reference evidence="7" key="1">
    <citation type="submission" date="2010-07" db="EMBL/GenBank/DDBJ databases">
        <title>The genome sequence of Gaeumannomyces graminis var. tritici strain R3-111a-1.</title>
        <authorList>
            <consortium name="The Broad Institute Genome Sequencing Platform"/>
            <person name="Ma L.-J."/>
            <person name="Dead R."/>
            <person name="Young S."/>
            <person name="Zeng Q."/>
            <person name="Koehrsen M."/>
            <person name="Alvarado L."/>
            <person name="Berlin A."/>
            <person name="Chapman S.B."/>
            <person name="Chen Z."/>
            <person name="Freedman E."/>
            <person name="Gellesch M."/>
            <person name="Goldberg J."/>
            <person name="Griggs A."/>
            <person name="Gujja S."/>
            <person name="Heilman E.R."/>
            <person name="Heiman D."/>
            <person name="Hepburn T."/>
            <person name="Howarth C."/>
            <person name="Jen D."/>
            <person name="Larson L."/>
            <person name="Mehta T."/>
            <person name="Neiman D."/>
            <person name="Pearson M."/>
            <person name="Roberts A."/>
            <person name="Saif S."/>
            <person name="Shea T."/>
            <person name="Shenoy N."/>
            <person name="Sisk P."/>
            <person name="Stolte C."/>
            <person name="Sykes S."/>
            <person name="Walk T."/>
            <person name="White J."/>
            <person name="Yandava C."/>
            <person name="Haas B."/>
            <person name="Nusbaum C."/>
            <person name="Birren B."/>
        </authorList>
    </citation>
    <scope>NUCLEOTIDE SEQUENCE [LARGE SCALE GENOMIC DNA]</scope>
    <source>
        <strain evidence="7">R3-111a-1</strain>
    </source>
</reference>
<reference evidence="5" key="3">
    <citation type="submission" date="2010-09" db="EMBL/GenBank/DDBJ databases">
        <title>Annotation of Gaeumannomyces graminis var. tritici R3-111a-1.</title>
        <authorList>
            <consortium name="The Broad Institute Genome Sequencing Platform"/>
            <person name="Ma L.-J."/>
            <person name="Dead R."/>
            <person name="Young S.K."/>
            <person name="Zeng Q."/>
            <person name="Gargeya S."/>
            <person name="Fitzgerald M."/>
            <person name="Haas B."/>
            <person name="Abouelleil A."/>
            <person name="Alvarado L."/>
            <person name="Arachchi H.M."/>
            <person name="Berlin A."/>
            <person name="Brown A."/>
            <person name="Chapman S.B."/>
            <person name="Chen Z."/>
            <person name="Dunbar C."/>
            <person name="Freedman E."/>
            <person name="Gearin G."/>
            <person name="Gellesch M."/>
            <person name="Goldberg J."/>
            <person name="Griggs A."/>
            <person name="Gujja S."/>
            <person name="Heiman D."/>
            <person name="Howarth C."/>
            <person name="Larson L."/>
            <person name="Lui A."/>
            <person name="MacDonald P.J.P."/>
            <person name="Mehta T."/>
            <person name="Montmayeur A."/>
            <person name="Murphy C."/>
            <person name="Neiman D."/>
            <person name="Pearson M."/>
            <person name="Priest M."/>
            <person name="Roberts A."/>
            <person name="Saif S."/>
            <person name="Shea T."/>
            <person name="Shenoy N."/>
            <person name="Sisk P."/>
            <person name="Stolte C."/>
            <person name="Sykes S."/>
            <person name="Yandava C."/>
            <person name="Wortman J."/>
            <person name="Nusbaum C."/>
            <person name="Birren B."/>
        </authorList>
    </citation>
    <scope>NUCLEOTIDE SEQUENCE</scope>
    <source>
        <strain evidence="5">R3-111a-1</strain>
    </source>
</reference>
<dbReference type="Proteomes" id="UP000006039">
    <property type="component" value="Unassembled WGS sequence"/>
</dbReference>
<accession>J3NZP3</accession>
<evidence type="ECO:0000313" key="7">
    <source>
        <dbReference type="Proteomes" id="UP000006039"/>
    </source>
</evidence>
<evidence type="ECO:0000256" key="4">
    <source>
        <dbReference type="SAM" id="MobiDB-lite"/>
    </source>
</evidence>
<evidence type="ECO:0000256" key="1">
    <source>
        <dbReference type="ARBA" id="ARBA00006484"/>
    </source>
</evidence>
<gene>
    <name evidence="6" type="primary">20347198</name>
    <name evidence="5" type="ORF">GGTG_06740</name>
</gene>